<feature type="non-terminal residue" evidence="2">
    <location>
        <position position="226"/>
    </location>
</feature>
<sequence length="226" mass="24236">TSSGTAAAEPTASNKKGKGSFLVCSNTDGDYVPFCEPAKNSSLYVGTTYYVTWDPSVLNTTQVTVTGTYINSTTGVAGDDAFTSDDIKASWSYYAWTPGSSYLSKGNGNAVNVTLTINALGSDGETVTKTYPGPTVLVTKAPTYHQASPTLPKGAALFIGLPVVFGFCLIMICGVCMWNRKTRKIDVGNLMSRGRRGYGIAKSRAKRMTMRGSKKRAMHNIRMMDN</sequence>
<keyword evidence="1" id="KW-0472">Membrane</keyword>
<feature type="transmembrane region" description="Helical" evidence="1">
    <location>
        <begin position="155"/>
        <end position="178"/>
    </location>
</feature>
<evidence type="ECO:0000313" key="2">
    <source>
        <dbReference type="EMBL" id="KAF3764402.1"/>
    </source>
</evidence>
<gene>
    <name evidence="2" type="ORF">M406DRAFT_232443</name>
</gene>
<dbReference type="AlphaFoldDB" id="A0A9P5CNJ8"/>
<evidence type="ECO:0000313" key="3">
    <source>
        <dbReference type="Proteomes" id="UP000803844"/>
    </source>
</evidence>
<name>A0A9P5CNJ8_CRYP1</name>
<accession>A0A9P5CNJ8</accession>
<evidence type="ECO:0000256" key="1">
    <source>
        <dbReference type="SAM" id="Phobius"/>
    </source>
</evidence>
<dbReference type="RefSeq" id="XP_040775363.1">
    <property type="nucleotide sequence ID" value="XM_040915903.1"/>
</dbReference>
<dbReference type="GeneID" id="63833032"/>
<comment type="caution">
    <text evidence="2">The sequence shown here is derived from an EMBL/GenBank/DDBJ whole genome shotgun (WGS) entry which is preliminary data.</text>
</comment>
<organism evidence="2 3">
    <name type="scientific">Cryphonectria parasitica (strain ATCC 38755 / EP155)</name>
    <dbReference type="NCBI Taxonomy" id="660469"/>
    <lineage>
        <taxon>Eukaryota</taxon>
        <taxon>Fungi</taxon>
        <taxon>Dikarya</taxon>
        <taxon>Ascomycota</taxon>
        <taxon>Pezizomycotina</taxon>
        <taxon>Sordariomycetes</taxon>
        <taxon>Sordariomycetidae</taxon>
        <taxon>Diaporthales</taxon>
        <taxon>Cryphonectriaceae</taxon>
        <taxon>Cryphonectria-Endothia species complex</taxon>
        <taxon>Cryphonectria</taxon>
    </lineage>
</organism>
<keyword evidence="1" id="KW-0812">Transmembrane</keyword>
<feature type="non-terminal residue" evidence="2">
    <location>
        <position position="1"/>
    </location>
</feature>
<dbReference type="Proteomes" id="UP000803844">
    <property type="component" value="Unassembled WGS sequence"/>
</dbReference>
<protein>
    <submittedName>
        <fullName evidence="2">Uncharacterized protein</fullName>
    </submittedName>
</protein>
<proteinExistence type="predicted"/>
<dbReference type="Pfam" id="PF14610">
    <property type="entry name" value="Psg1"/>
    <property type="match status" value="1"/>
</dbReference>
<dbReference type="InterPro" id="IPR028000">
    <property type="entry name" value="Pma1"/>
</dbReference>
<dbReference type="OrthoDB" id="4084551at2759"/>
<keyword evidence="3" id="KW-1185">Reference proteome</keyword>
<reference evidence="2" key="1">
    <citation type="journal article" date="2020" name="Phytopathology">
        <title>Genome sequence of the chestnut blight fungus Cryphonectria parasitica EP155: A fundamental resource for an archetypical invasive plant pathogen.</title>
        <authorList>
            <person name="Crouch J.A."/>
            <person name="Dawe A."/>
            <person name="Aerts A."/>
            <person name="Barry K."/>
            <person name="Churchill A.C.L."/>
            <person name="Grimwood J."/>
            <person name="Hillman B."/>
            <person name="Milgroom M.G."/>
            <person name="Pangilinan J."/>
            <person name="Smith M."/>
            <person name="Salamov A."/>
            <person name="Schmutz J."/>
            <person name="Yadav J."/>
            <person name="Grigoriev I.V."/>
            <person name="Nuss D."/>
        </authorList>
    </citation>
    <scope>NUCLEOTIDE SEQUENCE</scope>
    <source>
        <strain evidence="2">EP155</strain>
    </source>
</reference>
<dbReference type="EMBL" id="MU032348">
    <property type="protein sequence ID" value="KAF3764402.1"/>
    <property type="molecule type" value="Genomic_DNA"/>
</dbReference>
<keyword evidence="1" id="KW-1133">Transmembrane helix</keyword>